<dbReference type="InterPro" id="IPR014440">
    <property type="entry name" value="HCCAis_GSTk"/>
</dbReference>
<dbReference type="GO" id="GO:1901170">
    <property type="term" value="P:naphthalene catabolic process"/>
    <property type="evidence" value="ECO:0007669"/>
    <property type="project" value="InterPro"/>
</dbReference>
<dbReference type="GO" id="GO:0006749">
    <property type="term" value="P:glutathione metabolic process"/>
    <property type="evidence" value="ECO:0007669"/>
    <property type="project" value="TreeGrafter"/>
</dbReference>
<dbReference type="CDD" id="cd03022">
    <property type="entry name" value="DsbA_HCCA_Iso"/>
    <property type="match status" value="1"/>
</dbReference>
<comment type="similarity">
    <text evidence="1">Belongs to the GST superfamily. NadH family.</text>
</comment>
<reference evidence="4 5" key="1">
    <citation type="submission" date="2018-12" db="EMBL/GenBank/DDBJ databases">
        <authorList>
            <person name="Yang Y."/>
        </authorList>
    </citation>
    <scope>NUCLEOTIDE SEQUENCE [LARGE SCALE GENOMIC DNA]</scope>
    <source>
        <strain evidence="4 5">GSF71</strain>
    </source>
</reference>
<dbReference type="Proteomes" id="UP000280346">
    <property type="component" value="Unassembled WGS sequence"/>
</dbReference>
<dbReference type="InterPro" id="IPR036249">
    <property type="entry name" value="Thioredoxin-like_sf"/>
</dbReference>
<gene>
    <name evidence="4" type="ORF">EJ913_25905</name>
</gene>
<evidence type="ECO:0000256" key="2">
    <source>
        <dbReference type="PIRSR" id="PIRSR006386-1"/>
    </source>
</evidence>
<organism evidence="4 5">
    <name type="scientific">Azospirillum doebereinerae</name>
    <dbReference type="NCBI Taxonomy" id="92933"/>
    <lineage>
        <taxon>Bacteria</taxon>
        <taxon>Pseudomonadati</taxon>
        <taxon>Pseudomonadota</taxon>
        <taxon>Alphaproteobacteria</taxon>
        <taxon>Rhodospirillales</taxon>
        <taxon>Azospirillaceae</taxon>
        <taxon>Azospirillum</taxon>
    </lineage>
</organism>
<feature type="domain" description="DSBA-like thioredoxin" evidence="3">
    <location>
        <begin position="5"/>
        <end position="197"/>
    </location>
</feature>
<dbReference type="PANTHER" id="PTHR42943:SF2">
    <property type="entry name" value="GLUTATHIONE S-TRANSFERASE KAPPA 1"/>
    <property type="match status" value="1"/>
</dbReference>
<proteinExistence type="inferred from homology"/>
<dbReference type="InterPro" id="IPR044087">
    <property type="entry name" value="NahD-like"/>
</dbReference>
<dbReference type="PIRSF" id="PIRSF006386">
    <property type="entry name" value="HCCAis_GSTk"/>
    <property type="match status" value="1"/>
</dbReference>
<evidence type="ECO:0000313" key="4">
    <source>
        <dbReference type="EMBL" id="RUQ65024.1"/>
    </source>
</evidence>
<keyword evidence="5" id="KW-1185">Reference proteome</keyword>
<dbReference type="Gene3D" id="3.40.30.10">
    <property type="entry name" value="Glutaredoxin"/>
    <property type="match status" value="1"/>
</dbReference>
<dbReference type="OrthoDB" id="5244108at2"/>
<dbReference type="InterPro" id="IPR001853">
    <property type="entry name" value="DSBA-like_thioredoxin_dom"/>
</dbReference>
<evidence type="ECO:0000256" key="1">
    <source>
        <dbReference type="PIRNR" id="PIRNR006386"/>
    </source>
</evidence>
<dbReference type="PANTHER" id="PTHR42943">
    <property type="entry name" value="GLUTATHIONE S-TRANSFERASE KAPPA"/>
    <property type="match status" value="1"/>
</dbReference>
<dbReference type="EMBL" id="RZIJ01000028">
    <property type="protein sequence ID" value="RUQ65024.1"/>
    <property type="molecule type" value="Genomic_DNA"/>
</dbReference>
<accession>A0A3S0WVS1</accession>
<dbReference type="AlphaFoldDB" id="A0A3S0WVS1"/>
<evidence type="ECO:0000313" key="5">
    <source>
        <dbReference type="Proteomes" id="UP000280346"/>
    </source>
</evidence>
<dbReference type="GO" id="GO:0004602">
    <property type="term" value="F:glutathione peroxidase activity"/>
    <property type="evidence" value="ECO:0007669"/>
    <property type="project" value="TreeGrafter"/>
</dbReference>
<protein>
    <recommendedName>
        <fullName evidence="1">2-hydroxychromene-2-carboxylate isomerase</fullName>
        <ecNumber evidence="1">5.99.1.4</ecNumber>
    </recommendedName>
</protein>
<name>A0A3S0WVS1_9PROT</name>
<dbReference type="GO" id="GO:0004364">
    <property type="term" value="F:glutathione transferase activity"/>
    <property type="evidence" value="ECO:0007669"/>
    <property type="project" value="TreeGrafter"/>
</dbReference>
<dbReference type="RefSeq" id="WP_127003397.1">
    <property type="nucleotide sequence ID" value="NZ_JBNPXW010000004.1"/>
</dbReference>
<feature type="active site" description="Nucleophile" evidence="2">
    <location>
        <position position="13"/>
    </location>
</feature>
<keyword evidence="1 4" id="KW-0413">Isomerase</keyword>
<dbReference type="EC" id="5.99.1.4" evidence="1"/>
<comment type="catalytic activity">
    <reaction evidence="1">
        <text>2-hydroxychromene-2-carboxylate = (3E)-4-(2-hydroxyphenyl)-2-oxobut-3-enoate</text>
        <dbReference type="Rhea" id="RHEA:27401"/>
        <dbReference type="ChEBI" id="CHEBI:59350"/>
        <dbReference type="ChEBI" id="CHEBI:59353"/>
        <dbReference type="EC" id="5.99.1.4"/>
    </reaction>
</comment>
<comment type="caution">
    <text evidence="4">The sequence shown here is derived from an EMBL/GenBank/DDBJ whole genome shotgun (WGS) entry which is preliminary data.</text>
</comment>
<dbReference type="InterPro" id="IPR051924">
    <property type="entry name" value="GST_Kappa/NadH"/>
</dbReference>
<dbReference type="Pfam" id="PF01323">
    <property type="entry name" value="DSBA"/>
    <property type="match status" value="1"/>
</dbReference>
<dbReference type="SUPFAM" id="SSF52833">
    <property type="entry name" value="Thioredoxin-like"/>
    <property type="match status" value="1"/>
</dbReference>
<sequence>MPDPIDFYFDFASPYGYFASLRIDELAAAHGRTVTWRPILLGAVFKVTGMKPNLEQPLRGEYLTLDAGRIARLLNAPFTFPDSAPVNGVAASRAFYWLADEHPEQAKLLARALYHAHFAEGRDIGPADTVAEIAARSLGSLGIDRAAVSAALQDQSVKDRLRAATDEAVERGVFGSPFVIVDDEPFWGWDRLEMVDRWLATGGW</sequence>
<evidence type="ECO:0000259" key="3">
    <source>
        <dbReference type="Pfam" id="PF01323"/>
    </source>
</evidence>
<dbReference type="GO" id="GO:0018845">
    <property type="term" value="F:2-hydroxychromene-2-carboxylate isomerase activity"/>
    <property type="evidence" value="ECO:0007669"/>
    <property type="project" value="UniProtKB-UniRule"/>
</dbReference>